<evidence type="ECO:0000259" key="2">
    <source>
        <dbReference type="Pfam" id="PF26154"/>
    </source>
</evidence>
<comment type="caution">
    <text evidence="3">The sequence shown here is derived from an EMBL/GenBank/DDBJ whole genome shotgun (WGS) entry which is preliminary data.</text>
</comment>
<dbReference type="Pfam" id="PF26154">
    <property type="entry name" value="DUF8042"/>
    <property type="match status" value="1"/>
</dbReference>
<dbReference type="Gene3D" id="3.40.50.150">
    <property type="entry name" value="Vaccinia Virus protein VP39"/>
    <property type="match status" value="1"/>
</dbReference>
<reference evidence="3 4" key="1">
    <citation type="submission" date="2018-07" db="EMBL/GenBank/DDBJ databases">
        <title>Genomic Encyclopedia of Type Strains, Phase IV (KMG-IV): sequencing the most valuable type-strain genomes for metagenomic binning, comparative biology and taxonomic classification.</title>
        <authorList>
            <person name="Goeker M."/>
        </authorList>
    </citation>
    <scope>NUCLEOTIDE SEQUENCE [LARGE SCALE GENOMIC DNA]</scope>
    <source>
        <strain evidence="3 4">DSM 27016</strain>
    </source>
</reference>
<dbReference type="EMBL" id="QPJT01000033">
    <property type="protein sequence ID" value="RCX09885.1"/>
    <property type="molecule type" value="Genomic_DNA"/>
</dbReference>
<feature type="domain" description="DUF8042" evidence="2">
    <location>
        <begin position="355"/>
        <end position="470"/>
    </location>
</feature>
<dbReference type="InterPro" id="IPR058355">
    <property type="entry name" value="DUF8042"/>
</dbReference>
<dbReference type="RefSeq" id="WP_114299708.1">
    <property type="nucleotide sequence ID" value="NZ_QPJT01000033.1"/>
</dbReference>
<dbReference type="Pfam" id="PF05050">
    <property type="entry name" value="Methyltransf_21"/>
    <property type="match status" value="1"/>
</dbReference>
<dbReference type="InterPro" id="IPR029063">
    <property type="entry name" value="SAM-dependent_MTases_sf"/>
</dbReference>
<dbReference type="GO" id="GO:0008168">
    <property type="term" value="F:methyltransferase activity"/>
    <property type="evidence" value="ECO:0007669"/>
    <property type="project" value="UniProtKB-KW"/>
</dbReference>
<gene>
    <name evidence="3" type="ORF">DFR58_13324</name>
</gene>
<dbReference type="OrthoDB" id="5329963at2"/>
<dbReference type="Proteomes" id="UP000253034">
    <property type="component" value="Unassembled WGS sequence"/>
</dbReference>
<name>A0A369ALC0_9FIRM</name>
<evidence type="ECO:0000313" key="3">
    <source>
        <dbReference type="EMBL" id="RCX09885.1"/>
    </source>
</evidence>
<dbReference type="GO" id="GO:0032259">
    <property type="term" value="P:methylation"/>
    <property type="evidence" value="ECO:0007669"/>
    <property type="project" value="UniProtKB-KW"/>
</dbReference>
<organism evidence="3 4">
    <name type="scientific">Anaerobacterium chartisolvens</name>
    <dbReference type="NCBI Taxonomy" id="1297424"/>
    <lineage>
        <taxon>Bacteria</taxon>
        <taxon>Bacillati</taxon>
        <taxon>Bacillota</taxon>
        <taxon>Clostridia</taxon>
        <taxon>Eubacteriales</taxon>
        <taxon>Oscillospiraceae</taxon>
        <taxon>Anaerobacterium</taxon>
    </lineage>
</organism>
<evidence type="ECO:0000313" key="4">
    <source>
        <dbReference type="Proteomes" id="UP000253034"/>
    </source>
</evidence>
<feature type="domain" description="Methyltransferase FkbM" evidence="1">
    <location>
        <begin position="145"/>
        <end position="275"/>
    </location>
</feature>
<dbReference type="NCBIfam" id="TIGR01444">
    <property type="entry name" value="fkbM_fam"/>
    <property type="match status" value="1"/>
</dbReference>
<accession>A0A369ALC0</accession>
<sequence>MDKHIDIEKLFIFENLYKIINTSTLDELLMLSLSYKVQINKLQNVRINVDAARVHVHSTYVNLFKNKLAGSAVLFDTILDLKENIEQYKWLYNILEDKNSKTTLTCIMLYRMFGDLNFIGACYDKRKHYFDVDILPKVENEVFIDAGSCDGKDSISFIDIYGDDYKKIYTYEPSLDNYKNIVHNLAKYPRIEHCMRGISDKKGEMFFTSYMPASANRLHSEWGDIKVDISTIDFDIIEPVTFIKMDIEGAEQAALYGSKRHISEDTPKMAICLYHTVDDIWKIPRIIYSFNPNYKFYMRQHELNTPWELVLYTAPKFLFHSADLPACKMEVTSSNEAIRSSKSSQNNQAESSENEKYYEIINYIFPLLSTMQEAILYIAGKLPETECTESVTVLGDVLGAISGIENAMSSVPLRAEDNSREVLSGTLKENIGRLIISYEQNKDIDLRPELSEEIFTAFMGWMNEIQKELKSE</sequence>
<dbReference type="InterPro" id="IPR006342">
    <property type="entry name" value="FkbM_mtfrase"/>
</dbReference>
<keyword evidence="3" id="KW-0489">Methyltransferase</keyword>
<keyword evidence="3" id="KW-0808">Transferase</keyword>
<proteinExistence type="predicted"/>
<protein>
    <submittedName>
        <fullName evidence="3">FkbM family methyltransferase</fullName>
    </submittedName>
</protein>
<evidence type="ECO:0000259" key="1">
    <source>
        <dbReference type="Pfam" id="PF05050"/>
    </source>
</evidence>
<dbReference type="SUPFAM" id="SSF53335">
    <property type="entry name" value="S-adenosyl-L-methionine-dependent methyltransferases"/>
    <property type="match status" value="1"/>
</dbReference>
<dbReference type="AlphaFoldDB" id="A0A369ALC0"/>
<keyword evidence="4" id="KW-1185">Reference proteome</keyword>